<sequence length="164" mass="18915">MSSVHNKIDWFLRLVVVACCKELTGRILLPKQWSTSKEAKQFISATITIHDESNSIFTEIHQEKPSAAERQQKAIEIVINHHILQVDYMSLHEKVENIPKRTAEYIFTRFCSACETLVNNWEAIEPKRSNISSVTLPVTNLSKATEIYNFEVKATHKDMQIWAD</sequence>
<proteinExistence type="predicted"/>
<accession>A0A2G5T369</accession>
<reference evidence="2" key="1">
    <citation type="submission" date="2017-10" db="EMBL/GenBank/DDBJ databases">
        <title>Rapid genome shrinkage in a self-fertile nematode reveals novel sperm competition proteins.</title>
        <authorList>
            <person name="Yin D."/>
            <person name="Schwarz E.M."/>
            <person name="Thomas C.G."/>
            <person name="Felde R.L."/>
            <person name="Korf I.F."/>
            <person name="Cutter A.D."/>
            <person name="Schartner C.M."/>
            <person name="Ralston E.J."/>
            <person name="Meyer B.J."/>
            <person name="Haag E.S."/>
        </authorList>
    </citation>
    <scope>NUCLEOTIDE SEQUENCE [LARGE SCALE GENOMIC DNA]</scope>
    <source>
        <strain evidence="2">JU1422</strain>
    </source>
</reference>
<protein>
    <submittedName>
        <fullName evidence="1">Uncharacterized protein</fullName>
    </submittedName>
</protein>
<keyword evidence="2" id="KW-1185">Reference proteome</keyword>
<evidence type="ECO:0000313" key="2">
    <source>
        <dbReference type="Proteomes" id="UP000230233"/>
    </source>
</evidence>
<dbReference type="Proteomes" id="UP000230233">
    <property type="component" value="Chromosome X"/>
</dbReference>
<dbReference type="AlphaFoldDB" id="A0A2G5T369"/>
<organism evidence="1 2">
    <name type="scientific">Caenorhabditis nigoni</name>
    <dbReference type="NCBI Taxonomy" id="1611254"/>
    <lineage>
        <taxon>Eukaryota</taxon>
        <taxon>Metazoa</taxon>
        <taxon>Ecdysozoa</taxon>
        <taxon>Nematoda</taxon>
        <taxon>Chromadorea</taxon>
        <taxon>Rhabditida</taxon>
        <taxon>Rhabditina</taxon>
        <taxon>Rhabditomorpha</taxon>
        <taxon>Rhabditoidea</taxon>
        <taxon>Rhabditidae</taxon>
        <taxon>Peloderinae</taxon>
        <taxon>Caenorhabditis</taxon>
    </lineage>
</organism>
<comment type="caution">
    <text evidence="1">The sequence shown here is derived from an EMBL/GenBank/DDBJ whole genome shotgun (WGS) entry which is preliminary data.</text>
</comment>
<name>A0A2G5T369_9PELO</name>
<dbReference type="EMBL" id="PDUG01000006">
    <property type="protein sequence ID" value="PIC21844.1"/>
    <property type="molecule type" value="Genomic_DNA"/>
</dbReference>
<gene>
    <name evidence="1" type="primary">Cnig_chr_X.g26535</name>
    <name evidence="1" type="ORF">B9Z55_026535</name>
</gene>
<evidence type="ECO:0000313" key="1">
    <source>
        <dbReference type="EMBL" id="PIC21844.1"/>
    </source>
</evidence>